<keyword evidence="3" id="KW-1185">Reference proteome</keyword>
<dbReference type="EMBL" id="CP031376">
    <property type="protein sequence ID" value="AXK51176.1"/>
    <property type="molecule type" value="Genomic_DNA"/>
</dbReference>
<gene>
    <name evidence="2" type="ORF">SALLE_v1c05020</name>
</gene>
<proteinExistence type="predicted"/>
<protein>
    <recommendedName>
        <fullName evidence="4">Lipoprotein</fullName>
    </recommendedName>
</protein>
<name>A0A345Z3J7_9MOLU</name>
<dbReference type="RefSeq" id="WP_115558086.1">
    <property type="nucleotide sequence ID" value="NZ_CP031376.1"/>
</dbReference>
<dbReference type="NCBIfam" id="NF038029">
    <property type="entry name" value="LP_plasma"/>
    <property type="match status" value="1"/>
</dbReference>
<dbReference type="PROSITE" id="PS51257">
    <property type="entry name" value="PROKAR_LIPOPROTEIN"/>
    <property type="match status" value="1"/>
</dbReference>
<feature type="chain" id="PRO_5016823589" description="Lipoprotein" evidence="1">
    <location>
        <begin position="20"/>
        <end position="305"/>
    </location>
</feature>
<feature type="signal peptide" evidence="1">
    <location>
        <begin position="1"/>
        <end position="19"/>
    </location>
</feature>
<evidence type="ECO:0008006" key="4">
    <source>
        <dbReference type="Google" id="ProtNLM"/>
    </source>
</evidence>
<keyword evidence="1" id="KW-0732">Signal</keyword>
<evidence type="ECO:0000313" key="2">
    <source>
        <dbReference type="EMBL" id="AXK51176.1"/>
    </source>
</evidence>
<dbReference type="KEGG" id="salx:SALLE_v1c05020"/>
<dbReference type="Proteomes" id="UP000254792">
    <property type="component" value="Chromosome"/>
</dbReference>
<reference evidence="2 3" key="1">
    <citation type="submission" date="2018-07" db="EMBL/GenBank/DDBJ databases">
        <title>Complete genome sequence of Spiroplasma alleghenense PLHS-1 (ATCC 51752).</title>
        <authorList>
            <person name="Chou L."/>
            <person name="Lee T.-Y."/>
            <person name="Tsai Y.-M."/>
            <person name="Kuo C.-H."/>
        </authorList>
    </citation>
    <scope>NUCLEOTIDE SEQUENCE [LARGE SCALE GENOMIC DNA]</scope>
    <source>
        <strain evidence="2 3">PLHS-1</strain>
    </source>
</reference>
<evidence type="ECO:0000256" key="1">
    <source>
        <dbReference type="SAM" id="SignalP"/>
    </source>
</evidence>
<dbReference type="OrthoDB" id="389688at2"/>
<evidence type="ECO:0000313" key="3">
    <source>
        <dbReference type="Proteomes" id="UP000254792"/>
    </source>
</evidence>
<dbReference type="AlphaFoldDB" id="A0A345Z3J7"/>
<accession>A0A345Z3J7</accession>
<dbReference type="InterPro" id="IPR054816">
    <property type="entry name" value="Lipoprotein_mollicutes-type_CS"/>
</dbReference>
<organism evidence="2 3">
    <name type="scientific">Spiroplasma alleghenense</name>
    <dbReference type="NCBI Taxonomy" id="216931"/>
    <lineage>
        <taxon>Bacteria</taxon>
        <taxon>Bacillati</taxon>
        <taxon>Mycoplasmatota</taxon>
        <taxon>Mollicutes</taxon>
        <taxon>Entomoplasmatales</taxon>
        <taxon>Spiroplasmataceae</taxon>
        <taxon>Spiroplasma</taxon>
    </lineage>
</organism>
<sequence>MKKLLSFLAAFGLTSTASLGVVACAEHLTFVEFKNIDSFEKAWSNSKKVIISNVSSETKEGDALKEIKEEIYHQSAVKFTNNNSSNKIINDISKFEIEFYRTNREQSRILDNDFVSPMGLFHKEGDAENGRILNNPGNYFIKFVEGDKKTSFLQFTLSNLEKIDVNGNGEKLSFTGLENSEEKPLQVSFTSTFFMNFRGSKPSEWNTNPNEESLQLKRFKDGITTEISNQLQRNYIIEGFSNEGKSYCLNFFEFVNFLYTKENSDTQKLNESMKKLLIDFQANNTSEISKPIEIAGVWFSIYLGN</sequence>